<protein>
    <submittedName>
        <fullName evidence="1">Uncharacterized protein</fullName>
    </submittedName>
</protein>
<evidence type="ECO:0000313" key="1">
    <source>
        <dbReference type="EMBL" id="VDN09717.1"/>
    </source>
</evidence>
<sequence>MISLLMSIDVIGVDEDLEAESETGVGEAGGLCTDGPGDWNSSFLRDCAHAGGCLGRIAASNGRSIHRIPLGLLF</sequence>
<evidence type="ECO:0000313" key="2">
    <source>
        <dbReference type="Proteomes" id="UP000281553"/>
    </source>
</evidence>
<organism evidence="1 2">
    <name type="scientific">Dibothriocephalus latus</name>
    <name type="common">Fish tapeworm</name>
    <name type="synonym">Diphyllobothrium latum</name>
    <dbReference type="NCBI Taxonomy" id="60516"/>
    <lineage>
        <taxon>Eukaryota</taxon>
        <taxon>Metazoa</taxon>
        <taxon>Spiralia</taxon>
        <taxon>Lophotrochozoa</taxon>
        <taxon>Platyhelminthes</taxon>
        <taxon>Cestoda</taxon>
        <taxon>Eucestoda</taxon>
        <taxon>Diphyllobothriidea</taxon>
        <taxon>Diphyllobothriidae</taxon>
        <taxon>Dibothriocephalus</taxon>
    </lineage>
</organism>
<name>A0A3P7LCR6_DIBLA</name>
<dbReference type="AlphaFoldDB" id="A0A3P7LCR6"/>
<proteinExistence type="predicted"/>
<gene>
    <name evidence="1" type="ORF">DILT_LOCUS5548</name>
</gene>
<dbReference type="EMBL" id="UYRU01047642">
    <property type="protein sequence ID" value="VDN09717.1"/>
    <property type="molecule type" value="Genomic_DNA"/>
</dbReference>
<accession>A0A3P7LCR6</accession>
<keyword evidence="2" id="KW-1185">Reference proteome</keyword>
<reference evidence="1 2" key="1">
    <citation type="submission" date="2018-11" db="EMBL/GenBank/DDBJ databases">
        <authorList>
            <consortium name="Pathogen Informatics"/>
        </authorList>
    </citation>
    <scope>NUCLEOTIDE SEQUENCE [LARGE SCALE GENOMIC DNA]</scope>
</reference>
<dbReference type="Proteomes" id="UP000281553">
    <property type="component" value="Unassembled WGS sequence"/>
</dbReference>